<keyword evidence="7" id="KW-0732">Signal</keyword>
<dbReference type="GO" id="GO:0015093">
    <property type="term" value="F:ferrous iron transmembrane transporter activity"/>
    <property type="evidence" value="ECO:0007669"/>
    <property type="project" value="TreeGrafter"/>
</dbReference>
<dbReference type="EMBL" id="FUXL01000002">
    <property type="protein sequence ID" value="SJZ70634.1"/>
    <property type="molecule type" value="Genomic_DNA"/>
</dbReference>
<dbReference type="PANTHER" id="PTHR31632:SF2">
    <property type="entry name" value="PLASMA MEMBRANE IRON PERMEASE"/>
    <property type="match status" value="1"/>
</dbReference>
<comment type="similarity">
    <text evidence="2">Belongs to the oxidase-dependent Fe transporter (OFeT) (TC 9.A.10.1) family.</text>
</comment>
<evidence type="ECO:0000256" key="1">
    <source>
        <dbReference type="ARBA" id="ARBA00004141"/>
    </source>
</evidence>
<feature type="transmembrane region" description="Helical" evidence="6">
    <location>
        <begin position="532"/>
        <end position="554"/>
    </location>
</feature>
<protein>
    <submittedName>
        <fullName evidence="8">High-affinity iron transporter</fullName>
    </submittedName>
</protein>
<gene>
    <name evidence="8" type="ORF">SAMN05428963_102297</name>
</gene>
<dbReference type="GO" id="GO:0033573">
    <property type="term" value="C:high-affinity iron permease complex"/>
    <property type="evidence" value="ECO:0007669"/>
    <property type="project" value="InterPro"/>
</dbReference>
<evidence type="ECO:0000313" key="8">
    <source>
        <dbReference type="EMBL" id="SJZ70634.1"/>
    </source>
</evidence>
<keyword evidence="4 6" id="KW-1133">Transmembrane helix</keyword>
<dbReference type="RefSeq" id="WP_078707119.1">
    <property type="nucleotide sequence ID" value="NZ_FUXL01000002.1"/>
</dbReference>
<evidence type="ECO:0000256" key="6">
    <source>
        <dbReference type="SAM" id="Phobius"/>
    </source>
</evidence>
<feature type="transmembrane region" description="Helical" evidence="6">
    <location>
        <begin position="566"/>
        <end position="588"/>
    </location>
</feature>
<evidence type="ECO:0000256" key="4">
    <source>
        <dbReference type="ARBA" id="ARBA00022989"/>
    </source>
</evidence>
<evidence type="ECO:0000256" key="7">
    <source>
        <dbReference type="SAM" id="SignalP"/>
    </source>
</evidence>
<name>A0A1T4MUW0_9HYPH</name>
<organism evidence="8 9">
    <name type="scientific">Consotaella salsifontis</name>
    <dbReference type="NCBI Taxonomy" id="1365950"/>
    <lineage>
        <taxon>Bacteria</taxon>
        <taxon>Pseudomonadati</taxon>
        <taxon>Pseudomonadota</taxon>
        <taxon>Alphaproteobacteria</taxon>
        <taxon>Hyphomicrobiales</taxon>
        <taxon>Aurantimonadaceae</taxon>
        <taxon>Consotaella</taxon>
    </lineage>
</organism>
<evidence type="ECO:0000256" key="2">
    <source>
        <dbReference type="ARBA" id="ARBA00008333"/>
    </source>
</evidence>
<evidence type="ECO:0000256" key="3">
    <source>
        <dbReference type="ARBA" id="ARBA00022692"/>
    </source>
</evidence>
<keyword evidence="3 6" id="KW-0812">Transmembrane</keyword>
<dbReference type="STRING" id="1365950.SAMN05428963_102297"/>
<keyword evidence="9" id="KW-1185">Reference proteome</keyword>
<dbReference type="Pfam" id="PF03239">
    <property type="entry name" value="FTR1"/>
    <property type="match status" value="1"/>
</dbReference>
<dbReference type="PANTHER" id="PTHR31632">
    <property type="entry name" value="IRON TRANSPORTER FTH1"/>
    <property type="match status" value="1"/>
</dbReference>
<dbReference type="InterPro" id="IPR004923">
    <property type="entry name" value="FTR1/Fip1/EfeU"/>
</dbReference>
<evidence type="ECO:0000313" key="9">
    <source>
        <dbReference type="Proteomes" id="UP000190135"/>
    </source>
</evidence>
<accession>A0A1T4MUW0</accession>
<dbReference type="Proteomes" id="UP000190135">
    <property type="component" value="Unassembled WGS sequence"/>
</dbReference>
<feature type="transmembrane region" description="Helical" evidence="6">
    <location>
        <begin position="495"/>
        <end position="512"/>
    </location>
</feature>
<sequence length="654" mass="69653">MRRLAWAFLLLLGLAIPNLAHAAPDYRSLVSRIDQMLGEAETAYRAGEADKAKTLVQRSYFELFENLEGPIRVNVSAKASYALEAEFGDIRQLIVDGKPVDEVADRIEKHIAALNAVVPTLEQGFVITAEPTAHPSDTASSDAAPQEPVQVAAPQTIEPYWERAVARITDDLNAAADALEAGDAAKAKNLIKQAQFDGYKNSLLETAVRRFVSQQQDIEYNAEFERILGLAEDGREPRLIRGSAKVLAADMTSHLPGLPLVGAAKEEAQSMPAPETDWSDVAGRVNAAIASAIEVAQGGNQDQAVAMLSDAYFDVFEASGMENRIGARDAALKTTLEGHFSKLMALVGSKASDADLSAEANAMVADLDRAVSILQPAGGSGPWALFGYALLILLREGFEAILIVTAITAYLVKTGHGDKQGVILNSVVVALLASVVTAVLLKLVFAASAASQEVLEGATMLFAAVILFSMSYWLISKAEAAHWSSYIREKVQGSLSSGSMRALWLTSFLAVYREGAETVLFYQALTIGADTSGLLAIAGGFVLGAIGLAFVYWAMKSGALRLPIRAFFQGTGALLYIMAFIFVGKGVMELVEGKVFSPTLIPHAPEIQALGIYPYWESMIPQALLVVAAAVAFIVIARAGRSSETSPASAAQRG</sequence>
<dbReference type="AlphaFoldDB" id="A0A1T4MUW0"/>
<feature type="transmembrane region" description="Helical" evidence="6">
    <location>
        <begin position="619"/>
        <end position="637"/>
    </location>
</feature>
<dbReference type="OrthoDB" id="7260758at2"/>
<feature type="chain" id="PRO_5012142807" evidence="7">
    <location>
        <begin position="23"/>
        <end position="654"/>
    </location>
</feature>
<feature type="signal peptide" evidence="7">
    <location>
        <begin position="1"/>
        <end position="22"/>
    </location>
</feature>
<keyword evidence="5 6" id="KW-0472">Membrane</keyword>
<evidence type="ECO:0000256" key="5">
    <source>
        <dbReference type="ARBA" id="ARBA00023136"/>
    </source>
</evidence>
<proteinExistence type="inferred from homology"/>
<feature type="transmembrane region" description="Helical" evidence="6">
    <location>
        <begin position="457"/>
        <end position="475"/>
    </location>
</feature>
<comment type="subcellular location">
    <subcellularLocation>
        <location evidence="1">Membrane</location>
        <topology evidence="1">Multi-pass membrane protein</topology>
    </subcellularLocation>
</comment>
<reference evidence="8 9" key="1">
    <citation type="submission" date="2017-02" db="EMBL/GenBank/DDBJ databases">
        <authorList>
            <person name="Peterson S.W."/>
        </authorList>
    </citation>
    <scope>NUCLEOTIDE SEQUENCE [LARGE SCALE GENOMIC DNA]</scope>
    <source>
        <strain evidence="8 9">USBA 369</strain>
    </source>
</reference>
<feature type="transmembrane region" description="Helical" evidence="6">
    <location>
        <begin position="422"/>
        <end position="445"/>
    </location>
</feature>
<feature type="transmembrane region" description="Helical" evidence="6">
    <location>
        <begin position="383"/>
        <end position="410"/>
    </location>
</feature>